<dbReference type="RefSeq" id="WP_138155221.1">
    <property type="nucleotide sequence ID" value="NZ_JRPC02000016.1"/>
</dbReference>
<name>A0A4V6I6J0_9HELI</name>
<evidence type="ECO:0000313" key="2">
    <source>
        <dbReference type="Proteomes" id="UP000029920"/>
    </source>
</evidence>
<proteinExistence type="predicted"/>
<sequence length="255" mass="28461">MKPSTYIYPAGVTGKVLGGMVEYVTGKKPIFIDDNIGTCGIRDYAKVILSQGASVELAWDKRSGLNHQTIFKLQDKLRELSIPYCEDSMLFYARESVKKLKSRITLKGWKQVLGIELGGMAEDKHLGFLDDKITEFSKGGIKIVYFCGTSEAYQRIQEKIFQESLDSLAIFLPCFYLDLVDCVDVLCKVSWTPKNTKISTIIVGHSLADFSSLSLKEQKEKLDYLCIASPRFMPSGGGGNLSLVAIWGLIEWCVK</sequence>
<reference evidence="1 2" key="1">
    <citation type="journal article" date="2014" name="Genome Announc.">
        <title>Draft genome sequences of eight enterohepatic helicobacter species isolated from both laboratory and wild rodents.</title>
        <authorList>
            <person name="Sheh A."/>
            <person name="Shen Z."/>
            <person name="Fox J.G."/>
        </authorList>
    </citation>
    <scope>NUCLEOTIDE SEQUENCE [LARGE SCALE GENOMIC DNA]</scope>
    <source>
        <strain evidence="1 2">MIT-03-7007</strain>
    </source>
</reference>
<dbReference type="Proteomes" id="UP000029920">
    <property type="component" value="Unassembled WGS sequence"/>
</dbReference>
<dbReference type="EMBL" id="JRPC02000016">
    <property type="protein sequence ID" value="TLE15556.1"/>
    <property type="molecule type" value="Genomic_DNA"/>
</dbReference>
<protein>
    <submittedName>
        <fullName evidence="1">Uncharacterized protein</fullName>
    </submittedName>
</protein>
<organism evidence="1 2">
    <name type="scientific">Helicobacter apodemus</name>
    <dbReference type="NCBI Taxonomy" id="135569"/>
    <lineage>
        <taxon>Bacteria</taxon>
        <taxon>Pseudomonadati</taxon>
        <taxon>Campylobacterota</taxon>
        <taxon>Epsilonproteobacteria</taxon>
        <taxon>Campylobacterales</taxon>
        <taxon>Helicobacteraceae</taxon>
        <taxon>Helicobacter</taxon>
    </lineage>
</organism>
<keyword evidence="2" id="KW-1185">Reference proteome</keyword>
<dbReference type="AlphaFoldDB" id="A0A4V6I6J0"/>
<comment type="caution">
    <text evidence="1">The sequence shown here is derived from an EMBL/GenBank/DDBJ whole genome shotgun (WGS) entry which is preliminary data.</text>
</comment>
<accession>A0A4V6I6J0</accession>
<gene>
    <name evidence="1" type="ORF">LS72_006980</name>
</gene>
<evidence type="ECO:0000313" key="1">
    <source>
        <dbReference type="EMBL" id="TLE15556.1"/>
    </source>
</evidence>